<accession>A0A8G1RFB0</accession>
<dbReference type="VEuPathDB" id="FungiDB:BO72DRAFT_453297"/>
<dbReference type="Proteomes" id="UP000249789">
    <property type="component" value="Unassembled WGS sequence"/>
</dbReference>
<evidence type="ECO:0000313" key="3">
    <source>
        <dbReference type="EMBL" id="RAK71834.1"/>
    </source>
</evidence>
<dbReference type="AlphaFoldDB" id="A0A8G1RFB0"/>
<proteinExistence type="predicted"/>
<dbReference type="EMBL" id="KZ824708">
    <property type="protein sequence ID" value="RAK71834.1"/>
    <property type="molecule type" value="Genomic_DNA"/>
</dbReference>
<protein>
    <recommendedName>
        <fullName evidence="5">Secreted protein</fullName>
    </recommendedName>
</protein>
<feature type="compositionally biased region" description="Basic and acidic residues" evidence="1">
    <location>
        <begin position="33"/>
        <end position="50"/>
    </location>
</feature>
<evidence type="ECO:0000313" key="4">
    <source>
        <dbReference type="Proteomes" id="UP000249789"/>
    </source>
</evidence>
<evidence type="ECO:0008006" key="5">
    <source>
        <dbReference type="Google" id="ProtNLM"/>
    </source>
</evidence>
<feature type="compositionally biased region" description="Pro residues" evidence="1">
    <location>
        <begin position="87"/>
        <end position="96"/>
    </location>
</feature>
<gene>
    <name evidence="3" type="ORF">BO72DRAFT_453297</name>
</gene>
<feature type="region of interest" description="Disordered" evidence="1">
    <location>
        <begin position="70"/>
        <end position="96"/>
    </location>
</feature>
<keyword evidence="2" id="KW-0732">Signal</keyword>
<evidence type="ECO:0000256" key="1">
    <source>
        <dbReference type="SAM" id="MobiDB-lite"/>
    </source>
</evidence>
<reference evidence="3 4" key="1">
    <citation type="submission" date="2018-02" db="EMBL/GenBank/DDBJ databases">
        <title>The genomes of Aspergillus section Nigri reveals drivers in fungal speciation.</title>
        <authorList>
            <consortium name="DOE Joint Genome Institute"/>
            <person name="Vesth T.C."/>
            <person name="Nybo J."/>
            <person name="Theobald S."/>
            <person name="Brandl J."/>
            <person name="Frisvad J.C."/>
            <person name="Nielsen K.F."/>
            <person name="Lyhne E.K."/>
            <person name="Kogle M.E."/>
            <person name="Kuo A."/>
            <person name="Riley R."/>
            <person name="Clum A."/>
            <person name="Nolan M."/>
            <person name="Lipzen A."/>
            <person name="Salamov A."/>
            <person name="Henrissat B."/>
            <person name="Wiebenga A."/>
            <person name="De vries R.P."/>
            <person name="Grigoriev I.V."/>
            <person name="Mortensen U.H."/>
            <person name="Andersen M.R."/>
            <person name="Baker S.E."/>
        </authorList>
    </citation>
    <scope>NUCLEOTIDE SEQUENCE [LARGE SCALE GENOMIC DNA]</scope>
    <source>
        <strain evidence="3 4">CBS 313.89</strain>
    </source>
</reference>
<dbReference type="GeneID" id="63863279"/>
<feature type="region of interest" description="Disordered" evidence="1">
    <location>
        <begin position="22"/>
        <end position="53"/>
    </location>
</feature>
<evidence type="ECO:0000256" key="2">
    <source>
        <dbReference type="SAM" id="SignalP"/>
    </source>
</evidence>
<organism evidence="3 4">
    <name type="scientific">Aspergillus fijiensis CBS 313.89</name>
    <dbReference type="NCBI Taxonomy" id="1448319"/>
    <lineage>
        <taxon>Eukaryota</taxon>
        <taxon>Fungi</taxon>
        <taxon>Dikarya</taxon>
        <taxon>Ascomycota</taxon>
        <taxon>Pezizomycotina</taxon>
        <taxon>Eurotiomycetes</taxon>
        <taxon>Eurotiomycetidae</taxon>
        <taxon>Eurotiales</taxon>
        <taxon>Aspergillaceae</taxon>
        <taxon>Aspergillus</taxon>
    </lineage>
</organism>
<sequence length="96" mass="10748">MLFQQRTIVWLVVIAAYLRSSSSTTAARHATRTRREDLPHVYPTPERDWRTQPSGVIHGRLSIAVPNALISNTKSPDPNLRNAGAPSEPPPVVWLR</sequence>
<keyword evidence="4" id="KW-1185">Reference proteome</keyword>
<dbReference type="RefSeq" id="XP_040795846.1">
    <property type="nucleotide sequence ID" value="XM_040945946.1"/>
</dbReference>
<name>A0A8G1RFB0_9EURO</name>
<feature type="chain" id="PRO_5034338107" description="Secreted protein" evidence="2">
    <location>
        <begin position="24"/>
        <end position="96"/>
    </location>
</feature>
<feature type="signal peptide" evidence="2">
    <location>
        <begin position="1"/>
        <end position="23"/>
    </location>
</feature>